<name>A0A9P7Q278_9HYPO</name>
<keyword evidence="8 11" id="KW-1133">Transmembrane helix</keyword>
<feature type="transmembrane region" description="Helical" evidence="11">
    <location>
        <begin position="200"/>
        <end position="221"/>
    </location>
</feature>
<feature type="domain" description="ABC transmembrane type-1" evidence="13">
    <location>
        <begin position="44"/>
        <end position="348"/>
    </location>
</feature>
<feature type="region of interest" description="Disordered" evidence="10">
    <location>
        <begin position="700"/>
        <end position="725"/>
    </location>
</feature>
<dbReference type="Proteomes" id="UP000732380">
    <property type="component" value="Unassembled WGS sequence"/>
</dbReference>
<dbReference type="PROSITE" id="PS00211">
    <property type="entry name" value="ABC_TRANSPORTER_1"/>
    <property type="match status" value="2"/>
</dbReference>
<evidence type="ECO:0000256" key="1">
    <source>
        <dbReference type="ARBA" id="ARBA00004141"/>
    </source>
</evidence>
<dbReference type="InterPro" id="IPR017871">
    <property type="entry name" value="ABC_transporter-like_CS"/>
</dbReference>
<dbReference type="FunFam" id="3.40.50.300:FF:000913">
    <property type="entry name" value="ABC multidrug transporter SitT"/>
    <property type="match status" value="1"/>
</dbReference>
<dbReference type="PROSITE" id="PS50893">
    <property type="entry name" value="ABC_TRANSPORTER_2"/>
    <property type="match status" value="2"/>
</dbReference>
<protein>
    <recommendedName>
        <fullName evidence="16">Leptomycin B resistance protein pmd1</fullName>
    </recommendedName>
</protein>
<evidence type="ECO:0000256" key="8">
    <source>
        <dbReference type="ARBA" id="ARBA00022989"/>
    </source>
</evidence>
<comment type="similarity">
    <text evidence="2">Belongs to the ABC transporter superfamily. ABCB family. Multidrug resistance exporter (TC 3.A.1.201) subfamily.</text>
</comment>
<dbReference type="Gene3D" id="3.40.50.300">
    <property type="entry name" value="P-loop containing nucleotide triphosphate hydrolases"/>
    <property type="match status" value="2"/>
</dbReference>
<feature type="transmembrane region" description="Helical" evidence="11">
    <location>
        <begin position="859"/>
        <end position="882"/>
    </location>
</feature>
<dbReference type="CDD" id="cd18577">
    <property type="entry name" value="ABC_6TM_Pgp_ABCB1_D1_like"/>
    <property type="match status" value="1"/>
</dbReference>
<keyword evidence="5" id="KW-0677">Repeat</keyword>
<dbReference type="PROSITE" id="PS50929">
    <property type="entry name" value="ABC_TM1F"/>
    <property type="match status" value="2"/>
</dbReference>
<feature type="transmembrane region" description="Helical" evidence="11">
    <location>
        <begin position="100"/>
        <end position="123"/>
    </location>
</feature>
<evidence type="ECO:0000256" key="9">
    <source>
        <dbReference type="ARBA" id="ARBA00023136"/>
    </source>
</evidence>
<gene>
    <name evidence="14" type="ORF">E4U13_001899</name>
</gene>
<evidence type="ECO:0000256" key="11">
    <source>
        <dbReference type="SAM" id="Phobius"/>
    </source>
</evidence>
<feature type="transmembrane region" description="Helical" evidence="11">
    <location>
        <begin position="972"/>
        <end position="994"/>
    </location>
</feature>
<accession>A0A9P7Q278</accession>
<dbReference type="SUPFAM" id="SSF52540">
    <property type="entry name" value="P-loop containing nucleoside triphosphate hydrolases"/>
    <property type="match status" value="2"/>
</dbReference>
<dbReference type="PANTHER" id="PTHR43394:SF11">
    <property type="entry name" value="ATP-BINDING CASSETTE TRANSPORTER"/>
    <property type="match status" value="1"/>
</dbReference>
<keyword evidence="15" id="KW-1185">Reference proteome</keyword>
<keyword evidence="9 11" id="KW-0472">Membrane</keyword>
<dbReference type="InterPro" id="IPR039421">
    <property type="entry name" value="Type_1_exporter"/>
</dbReference>
<dbReference type="CDD" id="cd18578">
    <property type="entry name" value="ABC_6TM_Pgp_ABCB1_D2_like"/>
    <property type="match status" value="1"/>
</dbReference>
<evidence type="ECO:0008006" key="16">
    <source>
        <dbReference type="Google" id="ProtNLM"/>
    </source>
</evidence>
<feature type="domain" description="ABC transmembrane type-1" evidence="13">
    <location>
        <begin position="746"/>
        <end position="1034"/>
    </location>
</feature>
<feature type="transmembrane region" description="Helical" evidence="11">
    <location>
        <begin position="742"/>
        <end position="768"/>
    </location>
</feature>
<feature type="transmembrane region" description="Helical" evidence="11">
    <location>
        <begin position="40"/>
        <end position="64"/>
    </location>
</feature>
<organism evidence="14 15">
    <name type="scientific">Claviceps humidiphila</name>
    <dbReference type="NCBI Taxonomy" id="1294629"/>
    <lineage>
        <taxon>Eukaryota</taxon>
        <taxon>Fungi</taxon>
        <taxon>Dikarya</taxon>
        <taxon>Ascomycota</taxon>
        <taxon>Pezizomycotina</taxon>
        <taxon>Sordariomycetes</taxon>
        <taxon>Hypocreomycetidae</taxon>
        <taxon>Hypocreales</taxon>
        <taxon>Clavicipitaceae</taxon>
        <taxon>Claviceps</taxon>
    </lineage>
</organism>
<evidence type="ECO:0000256" key="4">
    <source>
        <dbReference type="ARBA" id="ARBA00022692"/>
    </source>
</evidence>
<feature type="transmembrane region" description="Helical" evidence="11">
    <location>
        <begin position="175"/>
        <end position="194"/>
    </location>
</feature>
<feature type="domain" description="ABC transporter" evidence="12">
    <location>
        <begin position="1085"/>
        <end position="1324"/>
    </location>
</feature>
<evidence type="ECO:0000259" key="13">
    <source>
        <dbReference type="PROSITE" id="PS50929"/>
    </source>
</evidence>
<feature type="transmembrane region" description="Helical" evidence="11">
    <location>
        <begin position="788"/>
        <end position="814"/>
    </location>
</feature>
<dbReference type="GO" id="GO:0016887">
    <property type="term" value="F:ATP hydrolysis activity"/>
    <property type="evidence" value="ECO:0007669"/>
    <property type="project" value="InterPro"/>
</dbReference>
<proteinExistence type="inferred from homology"/>
<evidence type="ECO:0000256" key="7">
    <source>
        <dbReference type="ARBA" id="ARBA00022840"/>
    </source>
</evidence>
<dbReference type="GO" id="GO:0005524">
    <property type="term" value="F:ATP binding"/>
    <property type="evidence" value="ECO:0007669"/>
    <property type="project" value="UniProtKB-KW"/>
</dbReference>
<sequence>MTDPTPVVAMDARSKFSTKLRNIFAYFSIYARVNPTKFDILLFITGLVSACASGVPFPILGIVFGQLIDDFNDQTCQVGETSNADQSRQAAYQSAVNDKIVYVVYLAVAQFVLVYVHLVCWSLGGARLAQRLRERYLQKLLHQDAAFFDTMPSGEVASRLNGDISAVRAGTSEKVGILLSSISFFVTSYVVAFVKNAELAGILTVLIPAYFTMSLAGAWFIEKYSSRVSDRFAAAASIASEALSNVAVVQAFNANDRLETKFTAHLRSAETEGLKKAIANGVQAGLMYFIAYSANGLSFWLGSRMIADNIANDVSDVTVGSVFTVIFLLVDATLILSEVTPFVHIFAGAAASFSKIRADMEHPAVINGTSDKGCKLSSAASGRFELQNVSFAYPSRPEQRVLQNVSMELQAGKKTALVGFSGSGKSTIATLMLRLYDPAEGSVLLDGHDLREINTREVRSMIGFVQQESRLFDRSILENVALGLVNSFSPDNESLHATLLGPQLGEIAARIRSGIAVTEAAGQYGAEMSEIVTMVQKAVELANAAQFIDKLPEGLGTIVGPTGKQLSGGQRQRIAIARALVKDPKILILDEATASLDSKSEREILTAIERCSEGRTVISVAHRLSTIQTADKIIVMSEGRVVEEGTHSELIAKKGTYAGFVDLQSLRDPSAKSDGAKSMEESLGSDNSLVEARMKEAKIMSPNVPNEPLEDSQSLNDADSSMKKKSPWTPVRVLFSFIRPHAIIALVALAAASVVGGAFSAEAVIFGHTVGNLTPCQTPDYIRSSGNFFGLMFFVLALIEFFANLISWVGFGIVSEKSIFNIRVRLFRSLFEQDVQWHQSEDRTPTSLLGYITNDGDQIAGLSGSTIGTILSICINLIAAIIMTLIVAWKIAIVCLAIVPILLGIGLIQLRTLSKFYEKHEEAFSKSVGIGVEAVDSIKTVASLSLEDEVLAVYRRTLDEPKREVTAISFSANLWLALQYLAGNLAFGLAFWWGSKQIFSGVYTETQFIIVVFSLLVSAQLWSQMFALAPEFTNAKAAIARVTGIIELGKLKQGALPTSVAKCADIETLAEAKSFSPVATGGVDLELRDVHFSYPTRTNAPALSGLSIHVRPGQFCGLVGPSGAGKSTIISLVERLYLPSSGAILIDGSDITQKADVTFRDELALVPQDGVLFEGSVRFNVSLGARPGTEVSEEDIIQACKLANIHETIMKLPEGYETECGASGNRFSGGQKQRLAIARALVRKPRLLILDEPTSALDAESEKLLQDGLEIASRGITVLAVAHRLHTIRKADVIYMIEGGKSVDSGTHDELCSRSESYRSNVLSQMISS</sequence>
<dbReference type="GO" id="GO:0005743">
    <property type="term" value="C:mitochondrial inner membrane"/>
    <property type="evidence" value="ECO:0007669"/>
    <property type="project" value="TreeGrafter"/>
</dbReference>
<dbReference type="InterPro" id="IPR011527">
    <property type="entry name" value="ABC1_TM_dom"/>
</dbReference>
<reference evidence="14 15" key="1">
    <citation type="journal article" date="2020" name="bioRxiv">
        <title>Whole genome comparisons of ergot fungi reveals the divergence and evolution of species within the genus Claviceps are the result of varying mechanisms driving genome evolution and host range expansion.</title>
        <authorList>
            <person name="Wyka S.A."/>
            <person name="Mondo S.J."/>
            <person name="Liu M."/>
            <person name="Dettman J."/>
            <person name="Nalam V."/>
            <person name="Broders K.D."/>
        </authorList>
    </citation>
    <scope>NUCLEOTIDE SEQUENCE [LARGE SCALE GENOMIC DNA]</scope>
    <source>
        <strain evidence="14 15">LM576</strain>
    </source>
</reference>
<dbReference type="Pfam" id="PF00005">
    <property type="entry name" value="ABC_tran"/>
    <property type="match status" value="2"/>
</dbReference>
<dbReference type="FunFam" id="1.20.1560.10:FF:000057">
    <property type="entry name" value="ABC multidrug transporter SitT"/>
    <property type="match status" value="2"/>
</dbReference>
<keyword evidence="7" id="KW-0067">ATP-binding</keyword>
<feature type="transmembrane region" description="Helical" evidence="11">
    <location>
        <begin position="285"/>
        <end position="302"/>
    </location>
</feature>
<dbReference type="GO" id="GO:0015421">
    <property type="term" value="F:ABC-type oligopeptide transporter activity"/>
    <property type="evidence" value="ECO:0007669"/>
    <property type="project" value="TreeGrafter"/>
</dbReference>
<evidence type="ECO:0000313" key="15">
    <source>
        <dbReference type="Proteomes" id="UP000732380"/>
    </source>
</evidence>
<evidence type="ECO:0000259" key="12">
    <source>
        <dbReference type="PROSITE" id="PS50893"/>
    </source>
</evidence>
<evidence type="ECO:0000256" key="5">
    <source>
        <dbReference type="ARBA" id="ARBA00022737"/>
    </source>
</evidence>
<keyword evidence="4 11" id="KW-0812">Transmembrane</keyword>
<dbReference type="Gene3D" id="1.20.1560.10">
    <property type="entry name" value="ABC transporter type 1, transmembrane domain"/>
    <property type="match status" value="1"/>
</dbReference>
<keyword evidence="6" id="KW-0547">Nucleotide-binding</keyword>
<dbReference type="InterPro" id="IPR003593">
    <property type="entry name" value="AAA+_ATPase"/>
</dbReference>
<dbReference type="InterPro" id="IPR027417">
    <property type="entry name" value="P-loop_NTPase"/>
</dbReference>
<feature type="transmembrane region" description="Helical" evidence="11">
    <location>
        <begin position="888"/>
        <end position="910"/>
    </location>
</feature>
<dbReference type="Pfam" id="PF00664">
    <property type="entry name" value="ABC_membrane"/>
    <property type="match status" value="2"/>
</dbReference>
<keyword evidence="3" id="KW-0813">Transport</keyword>
<feature type="domain" description="ABC transporter" evidence="12">
    <location>
        <begin position="384"/>
        <end position="663"/>
    </location>
</feature>
<dbReference type="GO" id="GO:0090374">
    <property type="term" value="P:oligopeptide export from mitochondrion"/>
    <property type="evidence" value="ECO:0007669"/>
    <property type="project" value="TreeGrafter"/>
</dbReference>
<dbReference type="SUPFAM" id="SSF90123">
    <property type="entry name" value="ABC transporter transmembrane region"/>
    <property type="match status" value="2"/>
</dbReference>
<dbReference type="InterPro" id="IPR003439">
    <property type="entry name" value="ABC_transporter-like_ATP-bd"/>
</dbReference>
<evidence type="ECO:0000256" key="2">
    <source>
        <dbReference type="ARBA" id="ARBA00007577"/>
    </source>
</evidence>
<evidence type="ECO:0000256" key="10">
    <source>
        <dbReference type="SAM" id="MobiDB-lite"/>
    </source>
</evidence>
<dbReference type="SMART" id="SM00382">
    <property type="entry name" value="AAA"/>
    <property type="match status" value="2"/>
</dbReference>
<comment type="subcellular location">
    <subcellularLocation>
        <location evidence="1">Membrane</location>
        <topology evidence="1">Multi-pass membrane protein</topology>
    </subcellularLocation>
</comment>
<feature type="transmembrane region" description="Helical" evidence="11">
    <location>
        <begin position="322"/>
        <end position="347"/>
    </location>
</feature>
<dbReference type="EMBL" id="SRQM01000179">
    <property type="protein sequence ID" value="KAG6116381.1"/>
    <property type="molecule type" value="Genomic_DNA"/>
</dbReference>
<evidence type="ECO:0000256" key="3">
    <source>
        <dbReference type="ARBA" id="ARBA00022448"/>
    </source>
</evidence>
<evidence type="ECO:0000256" key="6">
    <source>
        <dbReference type="ARBA" id="ARBA00022741"/>
    </source>
</evidence>
<evidence type="ECO:0000313" key="14">
    <source>
        <dbReference type="EMBL" id="KAG6116381.1"/>
    </source>
</evidence>
<dbReference type="InterPro" id="IPR036640">
    <property type="entry name" value="ABC1_TM_sf"/>
</dbReference>
<comment type="caution">
    <text evidence="14">The sequence shown here is derived from an EMBL/GenBank/DDBJ whole genome shotgun (WGS) entry which is preliminary data.</text>
</comment>
<dbReference type="PANTHER" id="PTHR43394">
    <property type="entry name" value="ATP-DEPENDENT PERMEASE MDL1, MITOCHONDRIAL"/>
    <property type="match status" value="1"/>
</dbReference>